<dbReference type="SUPFAM" id="SSF103473">
    <property type="entry name" value="MFS general substrate transporter"/>
    <property type="match status" value="1"/>
</dbReference>
<protein>
    <recommendedName>
        <fullName evidence="8">Bcr/CflA family efflux transporter</fullName>
    </recommendedName>
</protein>
<name>A0ABS2HIR7_9VIBR</name>
<keyword evidence="7 8" id="KW-0472">Membrane</keyword>
<dbReference type="RefSeq" id="WP_205157673.1">
    <property type="nucleotide sequence ID" value="NZ_JAFEUM010000002.1"/>
</dbReference>
<feature type="transmembrane region" description="Helical" evidence="8">
    <location>
        <begin position="240"/>
        <end position="258"/>
    </location>
</feature>
<proteinExistence type="inferred from homology"/>
<feature type="transmembrane region" description="Helical" evidence="8">
    <location>
        <begin position="362"/>
        <end position="380"/>
    </location>
</feature>
<feature type="transmembrane region" description="Helical" evidence="8">
    <location>
        <begin position="131"/>
        <end position="155"/>
    </location>
</feature>
<keyword evidence="4" id="KW-1003">Cell membrane</keyword>
<feature type="transmembrane region" description="Helical" evidence="8">
    <location>
        <begin position="7"/>
        <end position="28"/>
    </location>
</feature>
<dbReference type="InterPro" id="IPR020846">
    <property type="entry name" value="MFS_dom"/>
</dbReference>
<dbReference type="CDD" id="cd17320">
    <property type="entry name" value="MFS_MdfA_MDR_like"/>
    <property type="match status" value="1"/>
</dbReference>
<dbReference type="PROSITE" id="PS50850">
    <property type="entry name" value="MFS"/>
    <property type="match status" value="1"/>
</dbReference>
<evidence type="ECO:0000256" key="7">
    <source>
        <dbReference type="ARBA" id="ARBA00023136"/>
    </source>
</evidence>
<dbReference type="NCBIfam" id="TIGR00710">
    <property type="entry name" value="efflux_Bcr_CflA"/>
    <property type="match status" value="1"/>
</dbReference>
<evidence type="ECO:0000256" key="1">
    <source>
        <dbReference type="ARBA" id="ARBA00004651"/>
    </source>
</evidence>
<feature type="transmembrane region" description="Helical" evidence="8">
    <location>
        <begin position="161"/>
        <end position="183"/>
    </location>
</feature>
<keyword evidence="11" id="KW-1185">Reference proteome</keyword>
<dbReference type="InterPro" id="IPR050189">
    <property type="entry name" value="MFS_Efflux_Transporters"/>
</dbReference>
<dbReference type="Gene3D" id="1.20.1720.10">
    <property type="entry name" value="Multidrug resistance protein D"/>
    <property type="match status" value="1"/>
</dbReference>
<evidence type="ECO:0000256" key="2">
    <source>
        <dbReference type="ARBA" id="ARBA00006236"/>
    </source>
</evidence>
<dbReference type="Pfam" id="PF07690">
    <property type="entry name" value="MFS_1"/>
    <property type="match status" value="1"/>
</dbReference>
<keyword evidence="6 8" id="KW-1133">Transmembrane helix</keyword>
<comment type="subcellular location">
    <subcellularLocation>
        <location evidence="8">Cell inner membrane</location>
        <topology evidence="8">Multi-pass membrane protein</topology>
    </subcellularLocation>
    <subcellularLocation>
        <location evidence="1">Cell membrane</location>
        <topology evidence="1">Multi-pass membrane protein</topology>
    </subcellularLocation>
</comment>
<keyword evidence="8" id="KW-0997">Cell inner membrane</keyword>
<evidence type="ECO:0000256" key="8">
    <source>
        <dbReference type="RuleBase" id="RU365088"/>
    </source>
</evidence>
<keyword evidence="3 8" id="KW-0813">Transport</keyword>
<feature type="transmembrane region" description="Helical" evidence="8">
    <location>
        <begin position="295"/>
        <end position="317"/>
    </location>
</feature>
<dbReference type="Proteomes" id="UP000809621">
    <property type="component" value="Unassembled WGS sequence"/>
</dbReference>
<organism evidence="10 11">
    <name type="scientific">Vibrio ulleungensis</name>
    <dbReference type="NCBI Taxonomy" id="2807619"/>
    <lineage>
        <taxon>Bacteria</taxon>
        <taxon>Pseudomonadati</taxon>
        <taxon>Pseudomonadota</taxon>
        <taxon>Gammaproteobacteria</taxon>
        <taxon>Vibrionales</taxon>
        <taxon>Vibrionaceae</taxon>
        <taxon>Vibrio</taxon>
    </lineage>
</organism>
<feature type="domain" description="Major facilitator superfamily (MFS) profile" evidence="9">
    <location>
        <begin position="7"/>
        <end position="384"/>
    </location>
</feature>
<dbReference type="InterPro" id="IPR011701">
    <property type="entry name" value="MFS"/>
</dbReference>
<dbReference type="NCBIfam" id="NF008270">
    <property type="entry name" value="PRK11043.1"/>
    <property type="match status" value="1"/>
</dbReference>
<comment type="similarity">
    <text evidence="2 8">Belongs to the major facilitator superfamily. Bcr/CmlA family.</text>
</comment>
<dbReference type="PANTHER" id="PTHR43124:SF3">
    <property type="entry name" value="CHLORAMPHENICOL EFFLUX PUMP RV0191"/>
    <property type="match status" value="1"/>
</dbReference>
<evidence type="ECO:0000313" key="11">
    <source>
        <dbReference type="Proteomes" id="UP000809621"/>
    </source>
</evidence>
<feature type="transmembrane region" description="Helical" evidence="8">
    <location>
        <begin position="73"/>
        <end position="92"/>
    </location>
</feature>
<evidence type="ECO:0000256" key="6">
    <source>
        <dbReference type="ARBA" id="ARBA00022989"/>
    </source>
</evidence>
<dbReference type="PANTHER" id="PTHR43124">
    <property type="entry name" value="PURINE EFFLUX PUMP PBUE"/>
    <property type="match status" value="1"/>
</dbReference>
<feature type="transmembrane region" description="Helical" evidence="8">
    <location>
        <begin position="204"/>
        <end position="225"/>
    </location>
</feature>
<gene>
    <name evidence="10" type="ORF">JQC93_06555</name>
</gene>
<evidence type="ECO:0000256" key="3">
    <source>
        <dbReference type="ARBA" id="ARBA00022448"/>
    </source>
</evidence>
<reference evidence="10 11" key="1">
    <citation type="submission" date="2021-02" db="EMBL/GenBank/DDBJ databases">
        <authorList>
            <person name="Park J.-S."/>
        </authorList>
    </citation>
    <scope>NUCLEOTIDE SEQUENCE [LARGE SCALE GENOMIC DNA]</scope>
    <source>
        <strain evidence="10 11">188UL20-2</strain>
    </source>
</reference>
<evidence type="ECO:0000259" key="9">
    <source>
        <dbReference type="PROSITE" id="PS50850"/>
    </source>
</evidence>
<feature type="transmembrane region" description="Helical" evidence="8">
    <location>
        <begin position="270"/>
        <end position="289"/>
    </location>
</feature>
<evidence type="ECO:0000313" key="10">
    <source>
        <dbReference type="EMBL" id="MBM7036068.1"/>
    </source>
</evidence>
<dbReference type="EMBL" id="JAFEUM010000002">
    <property type="protein sequence ID" value="MBM7036068.1"/>
    <property type="molecule type" value="Genomic_DNA"/>
</dbReference>
<dbReference type="InterPro" id="IPR036259">
    <property type="entry name" value="MFS_trans_sf"/>
</dbReference>
<accession>A0ABS2HIR7</accession>
<evidence type="ECO:0000256" key="5">
    <source>
        <dbReference type="ARBA" id="ARBA00022692"/>
    </source>
</evidence>
<sequence length="393" mass="41837">MTVSKYQIFYLSALSMLGFVATDMYLPAFDAMQTSLATGPQQMALSLTVFLAGLGIGQIVWGMLSDKYGDRNSLIMGLLIFTAASFGLTQSTEVSQLLGFRFVQAVGVCAPAVIWQAMVIRRYPEKTSQQLLATIMPLVALSPALAPQLGVLLLSTFGWESIFTALTVIGGLLIVASFAQPATKVTAKQSSFIQDVGNLVKSKVYMGNITIYAFASAVFFAYLTGMPEIMNKLGYSPKDIGLSFVPQTIAFIIGGFLGKKCTPKFGSDKTLFALLIVFTVATSLVGIFSQTTMTTIWPLLIPFCFVAMVNGALYPIVVSKALSSAKESPATAAGFQNSFQIAISSLASALVAAFAYNALEVTGAVIMLCTLGLWSGYLLATKATKSIPETELA</sequence>
<feature type="transmembrane region" description="Helical" evidence="8">
    <location>
        <begin position="43"/>
        <end position="61"/>
    </location>
</feature>
<dbReference type="InterPro" id="IPR004812">
    <property type="entry name" value="Efflux_drug-R_Bcr/CmlA"/>
</dbReference>
<evidence type="ECO:0000256" key="4">
    <source>
        <dbReference type="ARBA" id="ARBA00022475"/>
    </source>
</evidence>
<feature type="transmembrane region" description="Helical" evidence="8">
    <location>
        <begin position="98"/>
        <end position="119"/>
    </location>
</feature>
<comment type="caution">
    <text evidence="10">The sequence shown here is derived from an EMBL/GenBank/DDBJ whole genome shotgun (WGS) entry which is preliminary data.</text>
</comment>
<keyword evidence="5 8" id="KW-0812">Transmembrane</keyword>
<feature type="transmembrane region" description="Helical" evidence="8">
    <location>
        <begin position="338"/>
        <end position="356"/>
    </location>
</feature>